<accession>A0ABQ5CGF7</accession>
<sequence length="169" mass="18943">MTGDENRTPHEFAAFKAFQRRNGPPGLNKERRKKGEKNKGKAACVKTETDPIPELTYEDFQLFLKHFSGTGNSKGTKLLILPIKKTKKKATHFEAPVVIPNGDSILVKGKGDYILPGGTKVNGVLYVLDFKCNLLSVSPLSRDLQYCISFFPDFLCYARITKEELDWCG</sequence>
<keyword evidence="3" id="KW-1185">Reference proteome</keyword>
<dbReference type="EMBL" id="BQNB010014181">
    <property type="protein sequence ID" value="GJT25018.1"/>
    <property type="molecule type" value="Genomic_DNA"/>
</dbReference>
<gene>
    <name evidence="2" type="ORF">Tco_0894955</name>
</gene>
<dbReference type="Proteomes" id="UP001151760">
    <property type="component" value="Unassembled WGS sequence"/>
</dbReference>
<reference evidence="2" key="1">
    <citation type="journal article" date="2022" name="Int. J. Mol. Sci.">
        <title>Draft Genome of Tanacetum Coccineum: Genomic Comparison of Closely Related Tanacetum-Family Plants.</title>
        <authorList>
            <person name="Yamashiro T."/>
            <person name="Shiraishi A."/>
            <person name="Nakayama K."/>
            <person name="Satake H."/>
        </authorList>
    </citation>
    <scope>NUCLEOTIDE SEQUENCE</scope>
</reference>
<reference evidence="2" key="2">
    <citation type="submission" date="2022-01" db="EMBL/GenBank/DDBJ databases">
        <authorList>
            <person name="Yamashiro T."/>
            <person name="Shiraishi A."/>
            <person name="Satake H."/>
            <person name="Nakayama K."/>
        </authorList>
    </citation>
    <scope>NUCLEOTIDE SEQUENCE</scope>
</reference>
<evidence type="ECO:0000313" key="2">
    <source>
        <dbReference type="EMBL" id="GJT25018.1"/>
    </source>
</evidence>
<comment type="caution">
    <text evidence="2">The sequence shown here is derived from an EMBL/GenBank/DDBJ whole genome shotgun (WGS) entry which is preliminary data.</text>
</comment>
<feature type="region of interest" description="Disordered" evidence="1">
    <location>
        <begin position="1"/>
        <end position="41"/>
    </location>
</feature>
<protein>
    <submittedName>
        <fullName evidence="2">Uncharacterized protein</fullName>
    </submittedName>
</protein>
<feature type="compositionally biased region" description="Basic and acidic residues" evidence="1">
    <location>
        <begin position="1"/>
        <end position="10"/>
    </location>
</feature>
<proteinExistence type="predicted"/>
<evidence type="ECO:0000313" key="3">
    <source>
        <dbReference type="Proteomes" id="UP001151760"/>
    </source>
</evidence>
<name>A0ABQ5CGF7_9ASTR</name>
<organism evidence="2 3">
    <name type="scientific">Tanacetum coccineum</name>
    <dbReference type="NCBI Taxonomy" id="301880"/>
    <lineage>
        <taxon>Eukaryota</taxon>
        <taxon>Viridiplantae</taxon>
        <taxon>Streptophyta</taxon>
        <taxon>Embryophyta</taxon>
        <taxon>Tracheophyta</taxon>
        <taxon>Spermatophyta</taxon>
        <taxon>Magnoliopsida</taxon>
        <taxon>eudicotyledons</taxon>
        <taxon>Gunneridae</taxon>
        <taxon>Pentapetalae</taxon>
        <taxon>asterids</taxon>
        <taxon>campanulids</taxon>
        <taxon>Asterales</taxon>
        <taxon>Asteraceae</taxon>
        <taxon>Asteroideae</taxon>
        <taxon>Anthemideae</taxon>
        <taxon>Anthemidinae</taxon>
        <taxon>Tanacetum</taxon>
    </lineage>
</organism>
<evidence type="ECO:0000256" key="1">
    <source>
        <dbReference type="SAM" id="MobiDB-lite"/>
    </source>
</evidence>